<evidence type="ECO:0000313" key="5">
    <source>
        <dbReference type="EMBL" id="RDE06807.1"/>
    </source>
</evidence>
<dbReference type="InterPro" id="IPR036162">
    <property type="entry name" value="Resolvase-like_N_sf"/>
</dbReference>
<evidence type="ECO:0000313" key="6">
    <source>
        <dbReference type="Proteomes" id="UP000253918"/>
    </source>
</evidence>
<dbReference type="Gene3D" id="3.40.50.1390">
    <property type="entry name" value="Resolvase, N-terminal catalytic domain"/>
    <property type="match status" value="1"/>
</dbReference>
<dbReference type="InterPro" id="IPR011109">
    <property type="entry name" value="DNA_bind_recombinase_dom"/>
</dbReference>
<dbReference type="SUPFAM" id="SSF53041">
    <property type="entry name" value="Resolvase-like"/>
    <property type="match status" value="1"/>
</dbReference>
<dbReference type="EMBL" id="QQNB01000001">
    <property type="protein sequence ID" value="RDE06807.1"/>
    <property type="molecule type" value="Genomic_DNA"/>
</dbReference>
<keyword evidence="3" id="KW-0175">Coiled coil</keyword>
<accession>A0A369VYU7</accession>
<dbReference type="Proteomes" id="UP000253918">
    <property type="component" value="Unassembled WGS sequence"/>
</dbReference>
<dbReference type="Gene3D" id="3.90.1750.20">
    <property type="entry name" value="Putative Large Serine Recombinase, Chain B, Domain 2"/>
    <property type="match status" value="1"/>
</dbReference>
<dbReference type="SMART" id="SM00857">
    <property type="entry name" value="Resolvase"/>
    <property type="match status" value="1"/>
</dbReference>
<dbReference type="Pfam" id="PF13408">
    <property type="entry name" value="Zn_ribbon_recom"/>
    <property type="match status" value="1"/>
</dbReference>
<name>A0A369VYU7_9SPHN</name>
<gene>
    <name evidence="5" type="ORF">DVW87_03740</name>
</gene>
<dbReference type="InterPro" id="IPR006119">
    <property type="entry name" value="Resolv_N"/>
</dbReference>
<dbReference type="PANTHER" id="PTHR30461:SF2">
    <property type="entry name" value="SERINE RECOMBINASE PINE-RELATED"/>
    <property type="match status" value="1"/>
</dbReference>
<dbReference type="Pfam" id="PF07508">
    <property type="entry name" value="Recombinase"/>
    <property type="match status" value="1"/>
</dbReference>
<dbReference type="InterPro" id="IPR025827">
    <property type="entry name" value="Zn_ribbon_recom_dom"/>
</dbReference>
<evidence type="ECO:0000256" key="1">
    <source>
        <dbReference type="ARBA" id="ARBA00023125"/>
    </source>
</evidence>
<dbReference type="PANTHER" id="PTHR30461">
    <property type="entry name" value="DNA-INVERTASE FROM LAMBDOID PROPHAGE"/>
    <property type="match status" value="1"/>
</dbReference>
<sequence>MGRDMDKKAIAVLRWSTLEQGNSDRSSEVRQDANISRMAALHGWPIVERHVDAGRSAFTGENLTKGKLGELTRRFHTGALDPASHVIVVEELDRLSRQSPGVMTAWLTPLLNLGLTIAIANTGQILTRSVMETDFGGFVTMMSSAFSNYEFSRKQRERGNASWNKRREAAASGKNLSRHRARGWLQWDAEKKDYIPIPDRVWLVKDMFRLRLARQGKAMIAKDFNEKAKTNPIYRPWSTSKTPPKAWTASAIARIVQDRAVTGYVQYHRNPRGAEKKVPIGDPIKVYPPVIDEETWARANDMRLTNQLKTQGRGRAVSNLLGPLAKCRSCGGTMQPLGSARTRINKDGSKSQHYFLYCNTAKMTKGVGCTNQRGWTYSKVEQPILDRLLSLAIDDQHFRADDDTTARLEGDVVRLQRMVTDKQASKKRLLVLIADGEDEEAHDAYAAADAALKRVKADLTKAQEALAEAKGAVTPGEHVVRVAEVREKMESDDVDERFEARSLVKAAFQDVIDRIVFDPKNGMVIVSLVQGLGAMHILADGSVGYLDLVRGGKDYGQDETVEGFLRRRDGRNLTTGVGG</sequence>
<evidence type="ECO:0000256" key="3">
    <source>
        <dbReference type="SAM" id="Coils"/>
    </source>
</evidence>
<dbReference type="Pfam" id="PF00239">
    <property type="entry name" value="Resolvase"/>
    <property type="match status" value="1"/>
</dbReference>
<evidence type="ECO:0000259" key="4">
    <source>
        <dbReference type="PROSITE" id="PS51737"/>
    </source>
</evidence>
<dbReference type="InterPro" id="IPR038109">
    <property type="entry name" value="DNA_bind_recomb_sf"/>
</dbReference>
<keyword evidence="2" id="KW-0233">DNA recombination</keyword>
<dbReference type="InterPro" id="IPR050639">
    <property type="entry name" value="SSR_resolvase"/>
</dbReference>
<comment type="caution">
    <text evidence="5">The sequence shown here is derived from an EMBL/GenBank/DDBJ whole genome shotgun (WGS) entry which is preliminary data.</text>
</comment>
<evidence type="ECO:0000256" key="2">
    <source>
        <dbReference type="ARBA" id="ARBA00023172"/>
    </source>
</evidence>
<organism evidence="5 6">
    <name type="scientific">Sphingomonas aracearum</name>
    <dbReference type="NCBI Taxonomy" id="2283317"/>
    <lineage>
        <taxon>Bacteria</taxon>
        <taxon>Pseudomonadati</taxon>
        <taxon>Pseudomonadota</taxon>
        <taxon>Alphaproteobacteria</taxon>
        <taxon>Sphingomonadales</taxon>
        <taxon>Sphingomonadaceae</taxon>
        <taxon>Sphingomonas</taxon>
    </lineage>
</organism>
<reference evidence="5 6" key="1">
    <citation type="submission" date="2018-07" db="EMBL/GenBank/DDBJ databases">
        <title>a novel species of Sphingomonas isolated from the rhizosphere soil of Araceae plant.</title>
        <authorList>
            <person name="Zhiyong W."/>
            <person name="Qinglan Z."/>
            <person name="Zhiwei F."/>
            <person name="Ding X."/>
            <person name="Gejiao W."/>
            <person name="Shixue Z."/>
        </authorList>
    </citation>
    <scope>NUCLEOTIDE SEQUENCE [LARGE SCALE GENOMIC DNA]</scope>
    <source>
        <strain evidence="5 6">WZY 27</strain>
    </source>
</reference>
<dbReference type="GO" id="GO:0000150">
    <property type="term" value="F:DNA strand exchange activity"/>
    <property type="evidence" value="ECO:0007669"/>
    <property type="project" value="InterPro"/>
</dbReference>
<dbReference type="RefSeq" id="WP_114686387.1">
    <property type="nucleotide sequence ID" value="NZ_QQNB01000001.1"/>
</dbReference>
<keyword evidence="6" id="KW-1185">Reference proteome</keyword>
<protein>
    <submittedName>
        <fullName evidence="5">Recombinase family protein</fullName>
    </submittedName>
</protein>
<keyword evidence="1" id="KW-0238">DNA-binding</keyword>
<feature type="domain" description="Recombinase" evidence="4">
    <location>
        <begin position="181"/>
        <end position="311"/>
    </location>
</feature>
<dbReference type="PROSITE" id="PS51737">
    <property type="entry name" value="RECOMBINASE_DNA_BIND"/>
    <property type="match status" value="1"/>
</dbReference>
<dbReference type="GO" id="GO:0003677">
    <property type="term" value="F:DNA binding"/>
    <property type="evidence" value="ECO:0007669"/>
    <property type="project" value="UniProtKB-KW"/>
</dbReference>
<feature type="coiled-coil region" evidence="3">
    <location>
        <begin position="445"/>
        <end position="472"/>
    </location>
</feature>
<proteinExistence type="predicted"/>
<dbReference type="AlphaFoldDB" id="A0A369VYU7"/>
<dbReference type="OrthoDB" id="9791494at2"/>